<reference evidence="1" key="1">
    <citation type="journal article" date="2020" name="Nature">
        <title>Giant virus diversity and host interactions through global metagenomics.</title>
        <authorList>
            <person name="Schulz F."/>
            <person name="Roux S."/>
            <person name="Paez-Espino D."/>
            <person name="Jungbluth S."/>
            <person name="Walsh D.A."/>
            <person name="Denef V.J."/>
            <person name="McMahon K.D."/>
            <person name="Konstantinidis K.T."/>
            <person name="Eloe-Fadrosh E.A."/>
            <person name="Kyrpides N.C."/>
            <person name="Woyke T."/>
        </authorList>
    </citation>
    <scope>NUCLEOTIDE SEQUENCE</scope>
    <source>
        <strain evidence="1">GVMAG-M-3300023184-68</strain>
    </source>
</reference>
<evidence type="ECO:0000313" key="1">
    <source>
        <dbReference type="EMBL" id="QHT90454.1"/>
    </source>
</evidence>
<dbReference type="EMBL" id="MN740154">
    <property type="protein sequence ID" value="QHT90454.1"/>
    <property type="molecule type" value="Genomic_DNA"/>
</dbReference>
<organism evidence="1">
    <name type="scientific">viral metagenome</name>
    <dbReference type="NCBI Taxonomy" id="1070528"/>
    <lineage>
        <taxon>unclassified sequences</taxon>
        <taxon>metagenomes</taxon>
        <taxon>organismal metagenomes</taxon>
    </lineage>
</organism>
<protein>
    <submittedName>
        <fullName evidence="1">Uncharacterized protein</fullName>
    </submittedName>
</protein>
<name>A0A6C0IBS9_9ZZZZ</name>
<accession>A0A6C0IBS9</accession>
<sequence length="324" mass="38667">MAIMLEPSNTNMQHTLTRYLYPKELVKASLVWAIIDQKVDETLFWGYELYYSGFRAETFDLIISIYVMYFKEKYPQMKPYLCRQLEKWYSQEENTTKKFMSHDTIIGSILRNMASRPVSLTTILRFRIGIVPEGSPDNDPEDDYDDSVEDTLLLPDLTPSEIKQYKTNYEIPSSKTIRNVAIFPIRTQYFNIFDEVSNETRSYNVFELSTRVFEKPNSIDQFSYHDWLYHASGSPIWKNRILLHEGEIRHDTQQVIFIDEEQEEQFYNKYDYEIDEQPCELRDKLFGKRVECDSDNFISWESLYKKYGSDSVFTQINILRDFTR</sequence>
<proteinExistence type="predicted"/>
<dbReference type="AlphaFoldDB" id="A0A6C0IBS9"/>